<dbReference type="InterPro" id="IPR012340">
    <property type="entry name" value="NA-bd_OB-fold"/>
</dbReference>
<gene>
    <name evidence="2" type="ORF">A2870_02560</name>
</gene>
<dbReference type="InterPro" id="IPR002878">
    <property type="entry name" value="ChsH2_C"/>
</dbReference>
<reference evidence="2 3" key="1">
    <citation type="journal article" date="2016" name="Nat. Commun.">
        <title>Thousands of microbial genomes shed light on interconnected biogeochemical processes in an aquifer system.</title>
        <authorList>
            <person name="Anantharaman K."/>
            <person name="Brown C.T."/>
            <person name="Hug L.A."/>
            <person name="Sharon I."/>
            <person name="Castelle C.J."/>
            <person name="Probst A.J."/>
            <person name="Thomas B.C."/>
            <person name="Singh A."/>
            <person name="Wilkins M.J."/>
            <person name="Karaoz U."/>
            <person name="Brodie E.L."/>
            <person name="Williams K.H."/>
            <person name="Hubbard S.S."/>
            <person name="Banfield J.F."/>
        </authorList>
    </citation>
    <scope>NUCLEOTIDE SEQUENCE [LARGE SCALE GENOMIC DNA]</scope>
</reference>
<dbReference type="STRING" id="1797711.A2870_02560"/>
<protein>
    <recommendedName>
        <fullName evidence="1">ChsH2 C-terminal OB-fold domain-containing protein</fullName>
    </recommendedName>
</protein>
<name>A0A1F5G8L8_9BACT</name>
<comment type="caution">
    <text evidence="2">The sequence shown here is derived from an EMBL/GenBank/DDBJ whole genome shotgun (WGS) entry which is preliminary data.</text>
</comment>
<organism evidence="2 3">
    <name type="scientific">Candidatus Curtissbacteria bacterium RIFCSPHIGHO2_01_FULL_41_11</name>
    <dbReference type="NCBI Taxonomy" id="1797711"/>
    <lineage>
        <taxon>Bacteria</taxon>
        <taxon>Candidatus Curtissiibacteriota</taxon>
    </lineage>
</organism>
<dbReference type="SUPFAM" id="SSF50249">
    <property type="entry name" value="Nucleic acid-binding proteins"/>
    <property type="match status" value="1"/>
</dbReference>
<dbReference type="EMBL" id="MFAZ01000002">
    <property type="protein sequence ID" value="OGD88189.1"/>
    <property type="molecule type" value="Genomic_DNA"/>
</dbReference>
<accession>A0A1F5G8L8</accession>
<dbReference type="Proteomes" id="UP000179102">
    <property type="component" value="Unassembled WGS sequence"/>
</dbReference>
<sequence>MIHSPSTIWRQSKNIPDEVGKNGKIVSFTRIFAAPKGFEQQVPYYTGIIKFEDGTAKPLEIIDANENSIKIGAKVKTVIRRIGLSEPEELIRYGPKARLLK</sequence>
<feature type="domain" description="ChsH2 C-terminal OB-fold" evidence="1">
    <location>
        <begin position="18"/>
        <end position="79"/>
    </location>
</feature>
<dbReference type="Pfam" id="PF01796">
    <property type="entry name" value="OB_ChsH2_C"/>
    <property type="match status" value="1"/>
</dbReference>
<evidence type="ECO:0000313" key="3">
    <source>
        <dbReference type="Proteomes" id="UP000179102"/>
    </source>
</evidence>
<evidence type="ECO:0000313" key="2">
    <source>
        <dbReference type="EMBL" id="OGD88189.1"/>
    </source>
</evidence>
<proteinExistence type="predicted"/>
<evidence type="ECO:0000259" key="1">
    <source>
        <dbReference type="Pfam" id="PF01796"/>
    </source>
</evidence>
<dbReference type="AlphaFoldDB" id="A0A1F5G8L8"/>